<dbReference type="RefSeq" id="WP_205121946.1">
    <property type="nucleotide sequence ID" value="NZ_JAFBCM010000001.1"/>
</dbReference>
<protein>
    <submittedName>
        <fullName evidence="2">Uncharacterized protein</fullName>
    </submittedName>
</protein>
<gene>
    <name evidence="2" type="ORF">ACFOUW_36855</name>
</gene>
<comment type="caution">
    <text evidence="2">The sequence shown here is derived from an EMBL/GenBank/DDBJ whole genome shotgun (WGS) entry which is preliminary data.</text>
</comment>
<reference evidence="3" key="1">
    <citation type="journal article" date="2019" name="Int. J. Syst. Evol. Microbiol.">
        <title>The Global Catalogue of Microorganisms (GCM) 10K type strain sequencing project: providing services to taxonomists for standard genome sequencing and annotation.</title>
        <authorList>
            <consortium name="The Broad Institute Genomics Platform"/>
            <consortium name="The Broad Institute Genome Sequencing Center for Infectious Disease"/>
            <person name="Wu L."/>
            <person name="Ma J."/>
        </authorList>
    </citation>
    <scope>NUCLEOTIDE SEQUENCE [LARGE SCALE GENOMIC DNA]</scope>
    <source>
        <strain evidence="3">CGMCC 4.7241</strain>
    </source>
</reference>
<proteinExistence type="predicted"/>
<feature type="region of interest" description="Disordered" evidence="1">
    <location>
        <begin position="16"/>
        <end position="44"/>
    </location>
</feature>
<evidence type="ECO:0000256" key="1">
    <source>
        <dbReference type="SAM" id="MobiDB-lite"/>
    </source>
</evidence>
<dbReference type="EMBL" id="JBHRZH010000055">
    <property type="protein sequence ID" value="MFC3766446.1"/>
    <property type="molecule type" value="Genomic_DNA"/>
</dbReference>
<sequence>MWPVAANLAVDLTKLDAHSALPRAPKHPLPPPKETSRQKLGRSLRETAQRLQRIADRVDAPAAC</sequence>
<keyword evidence="3" id="KW-1185">Reference proteome</keyword>
<dbReference type="Proteomes" id="UP001595699">
    <property type="component" value="Unassembled WGS sequence"/>
</dbReference>
<name>A0ABV7YNZ4_9ACTN</name>
<accession>A0ABV7YNZ4</accession>
<organism evidence="2 3">
    <name type="scientific">Tenggerimyces flavus</name>
    <dbReference type="NCBI Taxonomy" id="1708749"/>
    <lineage>
        <taxon>Bacteria</taxon>
        <taxon>Bacillati</taxon>
        <taxon>Actinomycetota</taxon>
        <taxon>Actinomycetes</taxon>
        <taxon>Propionibacteriales</taxon>
        <taxon>Nocardioidaceae</taxon>
        <taxon>Tenggerimyces</taxon>
    </lineage>
</organism>
<evidence type="ECO:0000313" key="2">
    <source>
        <dbReference type="EMBL" id="MFC3766446.1"/>
    </source>
</evidence>
<evidence type="ECO:0000313" key="3">
    <source>
        <dbReference type="Proteomes" id="UP001595699"/>
    </source>
</evidence>